<reference evidence="1" key="1">
    <citation type="submission" date="2020-05" db="UniProtKB">
        <authorList>
            <consortium name="EnsemblMetazoa"/>
        </authorList>
    </citation>
    <scope>IDENTIFICATION</scope>
    <source>
        <strain evidence="1">BB02</strain>
    </source>
</reference>
<proteinExistence type="predicted"/>
<evidence type="ECO:0000313" key="1">
    <source>
        <dbReference type="EnsemblMetazoa" id="BGLB023337-PA"/>
    </source>
</evidence>
<sequence length="117" mass="13540">MVHGAWSEWQPWACQERCQFMKRTRKCDNPAPKNNGRNCTGITEQFGMNTGCTKGCTTVSQTSTTTTKETKGTYLHLLTNKSLFYYRSNHKNHQSEPSFYNTTNQDNYARPSANYYF</sequence>
<dbReference type="InterPro" id="IPR036383">
    <property type="entry name" value="TSP1_rpt_sf"/>
</dbReference>
<dbReference type="SUPFAM" id="SSF82895">
    <property type="entry name" value="TSP-1 type 1 repeat"/>
    <property type="match status" value="1"/>
</dbReference>
<dbReference type="AlphaFoldDB" id="A0A2C9KTF1"/>
<dbReference type="STRING" id="6526.A0A2C9KTF1"/>
<dbReference type="Gene3D" id="2.20.100.10">
    <property type="entry name" value="Thrombospondin type-1 (TSP1) repeat"/>
    <property type="match status" value="1"/>
</dbReference>
<dbReference type="KEGG" id="bgt:106075720"/>
<dbReference type="VEuPathDB" id="VectorBase:BGLAX_043841"/>
<protein>
    <submittedName>
        <fullName evidence="1">Uncharacterized protein</fullName>
    </submittedName>
</protein>
<evidence type="ECO:0000313" key="2">
    <source>
        <dbReference type="Proteomes" id="UP000076420"/>
    </source>
</evidence>
<dbReference type="Proteomes" id="UP000076420">
    <property type="component" value="Unassembled WGS sequence"/>
</dbReference>
<dbReference type="VEuPathDB" id="VectorBase:BGLB023337"/>
<accession>A0A2C9KTF1</accession>
<dbReference type="EnsemblMetazoa" id="BGLB023337-RA">
    <property type="protein sequence ID" value="BGLB023337-PA"/>
    <property type="gene ID" value="BGLB023337"/>
</dbReference>
<name>A0A2C9KTF1_BIOGL</name>
<organism evidence="1 2">
    <name type="scientific">Biomphalaria glabrata</name>
    <name type="common">Bloodfluke planorb</name>
    <name type="synonym">Freshwater snail</name>
    <dbReference type="NCBI Taxonomy" id="6526"/>
    <lineage>
        <taxon>Eukaryota</taxon>
        <taxon>Metazoa</taxon>
        <taxon>Spiralia</taxon>
        <taxon>Lophotrochozoa</taxon>
        <taxon>Mollusca</taxon>
        <taxon>Gastropoda</taxon>
        <taxon>Heterobranchia</taxon>
        <taxon>Euthyneura</taxon>
        <taxon>Panpulmonata</taxon>
        <taxon>Hygrophila</taxon>
        <taxon>Lymnaeoidea</taxon>
        <taxon>Planorbidae</taxon>
        <taxon>Biomphalaria</taxon>
    </lineage>
</organism>
<gene>
    <name evidence="1" type="primary">106075720</name>
</gene>